<dbReference type="InterPro" id="IPR044876">
    <property type="entry name" value="HRDC_dom_sf"/>
</dbReference>
<dbReference type="AlphaFoldDB" id="A0A1A5YBM0"/>
<comment type="caution">
    <text evidence="2">The sequence shown here is derived from an EMBL/GenBank/DDBJ whole genome shotgun (WGS) entry which is preliminary data.</text>
</comment>
<dbReference type="GO" id="GO:0000166">
    <property type="term" value="F:nucleotide binding"/>
    <property type="evidence" value="ECO:0007669"/>
    <property type="project" value="InterPro"/>
</dbReference>
<dbReference type="InterPro" id="IPR010997">
    <property type="entry name" value="HRDC-like_sf"/>
</dbReference>
<dbReference type="Proteomes" id="UP000092024">
    <property type="component" value="Unassembled WGS sequence"/>
</dbReference>
<dbReference type="InterPro" id="IPR002121">
    <property type="entry name" value="HRDC_dom"/>
</dbReference>
<evidence type="ECO:0000313" key="2">
    <source>
        <dbReference type="EMBL" id="OBR62994.1"/>
    </source>
</evidence>
<dbReference type="SUPFAM" id="SSF47819">
    <property type="entry name" value="HRDC-like"/>
    <property type="match status" value="1"/>
</dbReference>
<dbReference type="EMBL" id="LYPA01000076">
    <property type="protein sequence ID" value="OBR62994.1"/>
    <property type="molecule type" value="Genomic_DNA"/>
</dbReference>
<name>A0A1A5YBM0_9BACL</name>
<proteinExistence type="predicted"/>
<protein>
    <submittedName>
        <fullName evidence="2">Aldolase</fullName>
    </submittedName>
</protein>
<sequence>MQLVFMNTFEKLEGDHHYTARLTIAEEQGVWHVNWQEMDTAQTMELEVWYESLSWEELLTAFRHGVALKMGAGYVPVIESMLDGDRHAKGSYRSMLQCYGEHYGNEAVFQTLREWRRKKAAADRKSPFLIATNVLLWMISAYLPHNEEELRQIPGWGKARNEAYGGDILELTRPYTRETAFPLDWVAQKLDGELFRNWQLKQQENKYRNALERQEEKKRLLSIVQQGGLLSTLEEELKLPRRELLLRMEQLEQEGYELEPLVEEELRDVPEAEMHSILEVMTEKGDRYLKPVLEHVYGEGNRSKDGRTDELLYEKLRLIRIHFRRKQGKKAV</sequence>
<dbReference type="RefSeq" id="WP_068686877.1">
    <property type="nucleotide sequence ID" value="NZ_LYPA01000076.1"/>
</dbReference>
<gene>
    <name evidence="2" type="ORF">A7K91_09450</name>
</gene>
<dbReference type="SMART" id="SM00341">
    <property type="entry name" value="HRDC"/>
    <property type="match status" value="1"/>
</dbReference>
<dbReference type="Pfam" id="PF00570">
    <property type="entry name" value="HRDC"/>
    <property type="match status" value="1"/>
</dbReference>
<dbReference type="OrthoDB" id="26793at2"/>
<accession>A0A1A5YBM0</accession>
<evidence type="ECO:0000259" key="1">
    <source>
        <dbReference type="PROSITE" id="PS50967"/>
    </source>
</evidence>
<dbReference type="STRING" id="1844972.A7K91_09450"/>
<keyword evidence="3" id="KW-1185">Reference proteome</keyword>
<dbReference type="GO" id="GO:0003676">
    <property type="term" value="F:nucleic acid binding"/>
    <property type="evidence" value="ECO:0007669"/>
    <property type="project" value="InterPro"/>
</dbReference>
<dbReference type="Gene3D" id="1.10.150.80">
    <property type="entry name" value="HRDC domain"/>
    <property type="match status" value="1"/>
</dbReference>
<dbReference type="PROSITE" id="PS50967">
    <property type="entry name" value="HRDC"/>
    <property type="match status" value="1"/>
</dbReference>
<evidence type="ECO:0000313" key="3">
    <source>
        <dbReference type="Proteomes" id="UP000092024"/>
    </source>
</evidence>
<reference evidence="2 3" key="1">
    <citation type="submission" date="2016-05" db="EMBL/GenBank/DDBJ databases">
        <title>Paenibacillus oryzae. sp. nov., isolated from the rice root.</title>
        <authorList>
            <person name="Zhang J."/>
            <person name="Zhang X."/>
        </authorList>
    </citation>
    <scope>NUCLEOTIDE SEQUENCE [LARGE SCALE GENOMIC DNA]</scope>
    <source>
        <strain evidence="2 3">1DrF-4</strain>
    </source>
</reference>
<feature type="domain" description="HRDC" evidence="1">
    <location>
        <begin position="102"/>
        <end position="182"/>
    </location>
</feature>
<organism evidence="2 3">
    <name type="scientific">Paenibacillus oryzae</name>
    <dbReference type="NCBI Taxonomy" id="1844972"/>
    <lineage>
        <taxon>Bacteria</taxon>
        <taxon>Bacillati</taxon>
        <taxon>Bacillota</taxon>
        <taxon>Bacilli</taxon>
        <taxon>Bacillales</taxon>
        <taxon>Paenibacillaceae</taxon>
        <taxon>Paenibacillus</taxon>
    </lineage>
</organism>